<evidence type="ECO:0000256" key="1">
    <source>
        <dbReference type="ARBA" id="ARBA00038357"/>
    </source>
</evidence>
<keyword evidence="2" id="KW-0472">Membrane</keyword>
<dbReference type="SMART" id="SM01117">
    <property type="entry name" value="Cyt-b5"/>
    <property type="match status" value="1"/>
</dbReference>
<keyword evidence="2" id="KW-1133">Transmembrane helix</keyword>
<dbReference type="InterPro" id="IPR036400">
    <property type="entry name" value="Cyt_B5-like_heme/steroid_sf"/>
</dbReference>
<keyword evidence="2" id="KW-0812">Transmembrane</keyword>
<reference evidence="4" key="1">
    <citation type="submission" date="2020-05" db="EMBL/GenBank/DDBJ databases">
        <title>Phylogenomic resolution of chytrid fungi.</title>
        <authorList>
            <person name="Stajich J.E."/>
            <person name="Amses K."/>
            <person name="Simmons R."/>
            <person name="Seto K."/>
            <person name="Myers J."/>
            <person name="Bonds A."/>
            <person name="Quandt C.A."/>
            <person name="Barry K."/>
            <person name="Liu P."/>
            <person name="Grigoriev I."/>
            <person name="Longcore J.E."/>
            <person name="James T.Y."/>
        </authorList>
    </citation>
    <scope>NUCLEOTIDE SEQUENCE</scope>
    <source>
        <strain evidence="4">PLAUS21</strain>
    </source>
</reference>
<evidence type="ECO:0000313" key="4">
    <source>
        <dbReference type="EMBL" id="KAJ3258478.1"/>
    </source>
</evidence>
<evidence type="ECO:0000259" key="3">
    <source>
        <dbReference type="SMART" id="SM01117"/>
    </source>
</evidence>
<evidence type="ECO:0000313" key="5">
    <source>
        <dbReference type="Proteomes" id="UP001210925"/>
    </source>
</evidence>
<keyword evidence="5" id="KW-1185">Reference proteome</keyword>
<dbReference type="Gene3D" id="3.10.120.10">
    <property type="entry name" value="Cytochrome b5-like heme/steroid binding domain"/>
    <property type="match status" value="1"/>
</dbReference>
<dbReference type="GO" id="GO:0016020">
    <property type="term" value="C:membrane"/>
    <property type="evidence" value="ECO:0007669"/>
    <property type="project" value="TreeGrafter"/>
</dbReference>
<dbReference type="PANTHER" id="PTHR10281:SF76">
    <property type="entry name" value="CALCUTTA CUP-RELATED"/>
    <property type="match status" value="1"/>
</dbReference>
<dbReference type="EMBL" id="JADGKB010000027">
    <property type="protein sequence ID" value="KAJ3258478.1"/>
    <property type="molecule type" value="Genomic_DNA"/>
</dbReference>
<dbReference type="Pfam" id="PF00173">
    <property type="entry name" value="Cyt-b5"/>
    <property type="match status" value="1"/>
</dbReference>
<proteinExistence type="inferred from homology"/>
<sequence length="144" mass="15995">MATDAKEKHKTQEKPKGSILYSIFVFIIGIFAISYLTTGTFDFDGGVLKAKALYRKAFPQGEKVFTTKQLALYDGSDPNRPIYLAIKGRVYDVTAGANYYGKGGGYSFFAGKDATRAFITGCFQTHLTHDLRGITEEQMKVRLI</sequence>
<accession>A0AAD5UK75</accession>
<feature type="domain" description="Cytochrome b5 heme-binding" evidence="3">
    <location>
        <begin position="65"/>
        <end position="144"/>
    </location>
</feature>
<dbReference type="Proteomes" id="UP001210925">
    <property type="component" value="Unassembled WGS sequence"/>
</dbReference>
<gene>
    <name evidence="4" type="ORF">HK103_003600</name>
</gene>
<comment type="similarity">
    <text evidence="1">Belongs to the cytochrome b5 family. MAPR subfamily.</text>
</comment>
<evidence type="ECO:0000256" key="2">
    <source>
        <dbReference type="SAM" id="Phobius"/>
    </source>
</evidence>
<dbReference type="AlphaFoldDB" id="A0AAD5UK75"/>
<dbReference type="GO" id="GO:0012505">
    <property type="term" value="C:endomembrane system"/>
    <property type="evidence" value="ECO:0007669"/>
    <property type="project" value="TreeGrafter"/>
</dbReference>
<organism evidence="4 5">
    <name type="scientific">Boothiomyces macroporosus</name>
    <dbReference type="NCBI Taxonomy" id="261099"/>
    <lineage>
        <taxon>Eukaryota</taxon>
        <taxon>Fungi</taxon>
        <taxon>Fungi incertae sedis</taxon>
        <taxon>Chytridiomycota</taxon>
        <taxon>Chytridiomycota incertae sedis</taxon>
        <taxon>Chytridiomycetes</taxon>
        <taxon>Rhizophydiales</taxon>
        <taxon>Terramycetaceae</taxon>
        <taxon>Boothiomyces</taxon>
    </lineage>
</organism>
<comment type="caution">
    <text evidence="4">The sequence shown here is derived from an EMBL/GenBank/DDBJ whole genome shotgun (WGS) entry which is preliminary data.</text>
</comment>
<dbReference type="PANTHER" id="PTHR10281">
    <property type="entry name" value="MEMBRANE-ASSOCIATED PROGESTERONE RECEPTOR COMPONENT-RELATED"/>
    <property type="match status" value="1"/>
</dbReference>
<dbReference type="InterPro" id="IPR001199">
    <property type="entry name" value="Cyt_B5-like_heme/steroid-bd"/>
</dbReference>
<protein>
    <recommendedName>
        <fullName evidence="3">Cytochrome b5 heme-binding domain-containing protein</fullName>
    </recommendedName>
</protein>
<name>A0AAD5UK75_9FUNG</name>
<dbReference type="InterPro" id="IPR050577">
    <property type="entry name" value="MAPR/NEUFC/NENF-like"/>
</dbReference>
<feature type="transmembrane region" description="Helical" evidence="2">
    <location>
        <begin position="18"/>
        <end position="36"/>
    </location>
</feature>
<dbReference type="SUPFAM" id="SSF55856">
    <property type="entry name" value="Cytochrome b5-like heme/steroid binding domain"/>
    <property type="match status" value="1"/>
</dbReference>